<organism evidence="2 3">
    <name type="scientific">Romboutsia ilealis</name>
    <dbReference type="NCBI Taxonomy" id="1115758"/>
    <lineage>
        <taxon>Bacteria</taxon>
        <taxon>Bacillati</taxon>
        <taxon>Bacillota</taxon>
        <taxon>Clostridia</taxon>
        <taxon>Peptostreptococcales</taxon>
        <taxon>Peptostreptococcaceae</taxon>
        <taxon>Romboutsia</taxon>
    </lineage>
</organism>
<dbReference type="PIRSF" id="PIRSF035009">
    <property type="entry name" value="UCP035009_HSDR_N"/>
    <property type="match status" value="1"/>
</dbReference>
<reference evidence="2 3" key="1">
    <citation type="submission" date="2014-04" db="EMBL/GenBank/DDBJ databases">
        <authorList>
            <person name="Hornung B.V."/>
        </authorList>
    </citation>
    <scope>NUCLEOTIDE SEQUENCE [LARGE SCALE GENOMIC DNA]</scope>
    <source>
        <strain evidence="2 3">CRIB</strain>
    </source>
</reference>
<dbReference type="KEGG" id="ril:CRIB_490"/>
<dbReference type="Pfam" id="PF04313">
    <property type="entry name" value="HSDR_N"/>
    <property type="match status" value="1"/>
</dbReference>
<dbReference type="GO" id="GO:0003677">
    <property type="term" value="F:DNA binding"/>
    <property type="evidence" value="ECO:0007669"/>
    <property type="project" value="UniProtKB-KW"/>
</dbReference>
<proteinExistence type="predicted"/>
<feature type="domain" description="Restriction endonuclease type I HsdR N-terminal" evidence="1">
    <location>
        <begin position="59"/>
        <end position="125"/>
    </location>
</feature>
<dbReference type="InterPro" id="IPR017035">
    <property type="entry name" value="UCP035009_HsdR_All3000-type"/>
</dbReference>
<dbReference type="EMBL" id="LN555523">
    <property type="protein sequence ID" value="CED93245.1"/>
    <property type="molecule type" value="Genomic_DNA"/>
</dbReference>
<sequence>MDFIDKIKQHSQRIEMVRGNLATEEATKTALIMPFFSLLGYDVFNPMEFIPEFVADVGTKKGEKVDYAIMNEGKPVILIEAKGVDDDLTKHDAQLFRYFTVTDAKFAILTNGIVYKFFTDLEEPNKMDEKPFLVLDLLNINDMQVAELKKFTKDKFDIDTIFNTASELKYSNLIKAQLNSQLNNPSDEFVRFIIGDFFTGVKTANVVEKFRPIVKKSMQQFVNEFMNDKIKSILNNEVEEDKTVVIAPEEVENIEEVAVQENTESKIVTTEEELEGFNIVRSILSEVVAPEDIQFKDVERYFGILYQGNIRKWICRLYFNSSKKSITISDENKREVRYYIENISDIYKYKNELLSSLDKYLEKVDA</sequence>
<protein>
    <submittedName>
        <fullName evidence="2">Type I restriction enzyme HsdR protein</fullName>
    </submittedName>
</protein>
<evidence type="ECO:0000313" key="3">
    <source>
        <dbReference type="Proteomes" id="UP000245622"/>
    </source>
</evidence>
<dbReference type="AlphaFoldDB" id="A0A1V1HZ79"/>
<evidence type="ECO:0000259" key="1">
    <source>
        <dbReference type="Pfam" id="PF04313"/>
    </source>
</evidence>
<dbReference type="Gene3D" id="3.90.1570.30">
    <property type="match status" value="1"/>
</dbReference>
<dbReference type="Proteomes" id="UP000245622">
    <property type="component" value="Chromosome 1"/>
</dbReference>
<keyword evidence="3" id="KW-1185">Reference proteome</keyword>
<dbReference type="GO" id="GO:0005524">
    <property type="term" value="F:ATP binding"/>
    <property type="evidence" value="ECO:0007669"/>
    <property type="project" value="UniProtKB-KW"/>
</dbReference>
<gene>
    <name evidence="2" type="ORF">CRIB_490</name>
</gene>
<dbReference type="GeneID" id="82204677"/>
<dbReference type="GO" id="GO:0009307">
    <property type="term" value="P:DNA restriction-modification system"/>
    <property type="evidence" value="ECO:0007669"/>
    <property type="project" value="UniProtKB-KW"/>
</dbReference>
<name>A0A1V1HZ79_9FIRM</name>
<dbReference type="RefSeq" id="WP_180702982.1">
    <property type="nucleotide sequence ID" value="NZ_LN555523.1"/>
</dbReference>
<dbReference type="GO" id="GO:0009035">
    <property type="term" value="F:type I site-specific deoxyribonuclease activity"/>
    <property type="evidence" value="ECO:0007669"/>
    <property type="project" value="UniProtKB-EC"/>
</dbReference>
<evidence type="ECO:0000313" key="2">
    <source>
        <dbReference type="EMBL" id="CED93245.1"/>
    </source>
</evidence>
<accession>A0A1V1HZ79</accession>
<dbReference type="InterPro" id="IPR007409">
    <property type="entry name" value="Restrct_endonuc_type1_HsdR_N"/>
</dbReference>